<feature type="domain" description="Beta-lactamase-related" evidence="1">
    <location>
        <begin position="15"/>
        <end position="299"/>
    </location>
</feature>
<accession>A0A6I2L1S2</accession>
<sequence length="326" mass="36265">MDAAIKKGDFKQITSVLISQDGKLVHEAYFDNDGAEGLRNTRSVGKSITDMLVGIAIDQGKLKLDAPVFSYFPEKHPVRYPDPRKEKITVEDFLTMSSLLECDDQNQFSRGNEEAMYLLEDWTQFALDLPVRGFADWVTKPQDSPYGRSFSYCTAGPTMLGPVLEKATGEKTDQFAARTLFSPLGITKVKWQYTPAGPAMTGGGIGLRSRDLLKLGELYLNGGLWNGKRVVSAGWVKQSLSPHAKVDDDTEYGYLWWLKSFKQDGATYRTAMMSGSGGNKVVLIPEQRAVVVITTTNFQVRQPHAISEKLLTDYVFKALSRSPQAR</sequence>
<dbReference type="SUPFAM" id="SSF56601">
    <property type="entry name" value="beta-lactamase/transpeptidase-like"/>
    <property type="match status" value="1"/>
</dbReference>
<gene>
    <name evidence="2" type="ORF">GJ699_14315</name>
</gene>
<keyword evidence="3" id="KW-1185">Reference proteome</keyword>
<dbReference type="AlphaFoldDB" id="A0A6I2L1S2"/>
<dbReference type="Pfam" id="PF00144">
    <property type="entry name" value="Beta-lactamase"/>
    <property type="match status" value="1"/>
</dbReference>
<dbReference type="InterPro" id="IPR001466">
    <property type="entry name" value="Beta-lactam-related"/>
</dbReference>
<dbReference type="Proteomes" id="UP000433309">
    <property type="component" value="Unassembled WGS sequence"/>
</dbReference>
<keyword evidence="2" id="KW-0378">Hydrolase</keyword>
<evidence type="ECO:0000313" key="2">
    <source>
        <dbReference type="EMBL" id="MRW91167.1"/>
    </source>
</evidence>
<dbReference type="InterPro" id="IPR050789">
    <property type="entry name" value="Diverse_Enzym_Activities"/>
</dbReference>
<comment type="caution">
    <text evidence="2">The sequence shown here is derived from an EMBL/GenBank/DDBJ whole genome shotgun (WGS) entry which is preliminary data.</text>
</comment>
<name>A0A6I2L1S2_9BURK</name>
<dbReference type="PANTHER" id="PTHR43283:SF7">
    <property type="entry name" value="BETA-LACTAMASE-RELATED DOMAIN-CONTAINING PROTEIN"/>
    <property type="match status" value="1"/>
</dbReference>
<evidence type="ECO:0000259" key="1">
    <source>
        <dbReference type="Pfam" id="PF00144"/>
    </source>
</evidence>
<dbReference type="PANTHER" id="PTHR43283">
    <property type="entry name" value="BETA-LACTAMASE-RELATED"/>
    <property type="match status" value="1"/>
</dbReference>
<dbReference type="Gene3D" id="3.40.710.10">
    <property type="entry name" value="DD-peptidase/beta-lactamase superfamily"/>
    <property type="match status" value="1"/>
</dbReference>
<dbReference type="EMBL" id="WKJK01000006">
    <property type="protein sequence ID" value="MRW91167.1"/>
    <property type="molecule type" value="Genomic_DNA"/>
</dbReference>
<proteinExistence type="predicted"/>
<evidence type="ECO:0000313" key="3">
    <source>
        <dbReference type="Proteomes" id="UP000433309"/>
    </source>
</evidence>
<dbReference type="InterPro" id="IPR012338">
    <property type="entry name" value="Beta-lactam/transpept-like"/>
</dbReference>
<protein>
    <submittedName>
        <fullName evidence="2">Serine hydrolase</fullName>
    </submittedName>
</protein>
<reference evidence="2 3" key="1">
    <citation type="submission" date="2019-11" db="EMBL/GenBank/DDBJ databases">
        <title>Novel species isolated from a subtropical stream in China.</title>
        <authorList>
            <person name="Lu H."/>
        </authorList>
    </citation>
    <scope>NUCLEOTIDE SEQUENCE [LARGE SCALE GENOMIC DNA]</scope>
    <source>
        <strain evidence="2 3">FT80W</strain>
    </source>
</reference>
<organism evidence="2 3">
    <name type="scientific">Duganella guangzhouensis</name>
    <dbReference type="NCBI Taxonomy" id="2666084"/>
    <lineage>
        <taxon>Bacteria</taxon>
        <taxon>Pseudomonadati</taxon>
        <taxon>Pseudomonadota</taxon>
        <taxon>Betaproteobacteria</taxon>
        <taxon>Burkholderiales</taxon>
        <taxon>Oxalobacteraceae</taxon>
        <taxon>Telluria group</taxon>
        <taxon>Duganella</taxon>
    </lineage>
</organism>
<dbReference type="GO" id="GO:0016787">
    <property type="term" value="F:hydrolase activity"/>
    <property type="evidence" value="ECO:0007669"/>
    <property type="project" value="UniProtKB-KW"/>
</dbReference>